<keyword evidence="12" id="KW-1185">Reference proteome</keyword>
<dbReference type="PANTHER" id="PTHR21256:SF14">
    <property type="entry name" value="HISTIDINOL DEHYDROGENASE"/>
    <property type="match status" value="1"/>
</dbReference>
<evidence type="ECO:0000256" key="6">
    <source>
        <dbReference type="PIRSR" id="PIRSR000099-1"/>
    </source>
</evidence>
<protein>
    <submittedName>
        <fullName evidence="11">Histidinol dehydrogenase</fullName>
    </submittedName>
</protein>
<dbReference type="InterPro" id="IPR012131">
    <property type="entry name" value="Hstdl_DH"/>
</dbReference>
<evidence type="ECO:0000256" key="7">
    <source>
        <dbReference type="PIRSR" id="PIRSR000099-2"/>
    </source>
</evidence>
<feature type="binding site" evidence="8">
    <location>
        <position position="428"/>
    </location>
    <ligand>
        <name>substrate</name>
    </ligand>
</feature>
<dbReference type="SUPFAM" id="SSF53720">
    <property type="entry name" value="ALDH-like"/>
    <property type="match status" value="1"/>
</dbReference>
<feature type="binding site" evidence="7">
    <location>
        <position position="142"/>
    </location>
    <ligand>
        <name>NAD(+)</name>
        <dbReference type="ChEBI" id="CHEBI:57540"/>
    </ligand>
</feature>
<feature type="binding site" evidence="9">
    <location>
        <position position="373"/>
    </location>
    <ligand>
        <name>Zn(2+)</name>
        <dbReference type="ChEBI" id="CHEBI:29105"/>
    </ligand>
</feature>
<evidence type="ECO:0000256" key="10">
    <source>
        <dbReference type="RuleBase" id="RU004175"/>
    </source>
</evidence>
<organism evidence="11 12">
    <name type="scientific">Jeotgalicoccus meleagridis</name>
    <dbReference type="NCBI Taxonomy" id="2759181"/>
    <lineage>
        <taxon>Bacteria</taxon>
        <taxon>Bacillati</taxon>
        <taxon>Bacillota</taxon>
        <taxon>Bacilli</taxon>
        <taxon>Bacillales</taxon>
        <taxon>Staphylococcaceae</taxon>
        <taxon>Jeotgalicoccus</taxon>
    </lineage>
</organism>
<evidence type="ECO:0000256" key="3">
    <source>
        <dbReference type="ARBA" id="ARBA00022833"/>
    </source>
</evidence>
<sequence length="447" mass="48981">MKLKKYILMLYMEKNKNKGEIRMEILKQGKSAADIKSADDKVSAIVSETLKNIEEEGDKAVKELSEKFDKWSPESFKLSEEQIQKVVDQIDDQTKSDIAFAQANIKKFAEAQKNSINDIEVEMEPGIILGHKNIPVNSVGCYVPGGRYPMVASAHMSVLTAKVAGVKRVIACTPPINGEIPKETVYAMHQAGADEIYILGGIQAMGAMALGTDTIDSVDMIVGPGNAFVAEAKRQLFGKVGIDLLAGPTEVMVIADETSDPEMIATDLIGQMEHGPTSPGVLITTSKKIAETTIEEINKQLKTLPTGEVAKQSWDEYGQIILVDDNEEALKVADDLAYEHVEILTKDEDFFLDNMTNYGALFVGPRTNVAFGDKVIGTNHTLPTKQAAKYTGGLWVGKFIKNVTYQRITSDEKSAKIGEYAARLCQLENFAGHAEQGLLRVRKYGNK</sequence>
<dbReference type="Gene3D" id="3.40.50.1980">
    <property type="entry name" value="Nitrogenase molybdenum iron protein domain"/>
    <property type="match status" value="2"/>
</dbReference>
<feature type="active site" description="Proton acceptor" evidence="6">
    <location>
        <position position="340"/>
    </location>
</feature>
<dbReference type="FunFam" id="3.40.50.1980:FF:000001">
    <property type="entry name" value="Histidinol dehydrogenase"/>
    <property type="match status" value="1"/>
</dbReference>
<evidence type="ECO:0000256" key="8">
    <source>
        <dbReference type="PIRSR" id="PIRSR000099-3"/>
    </source>
</evidence>
<reference evidence="11 12" key="1">
    <citation type="submission" date="2020-07" db="EMBL/GenBank/DDBJ databases">
        <authorList>
            <person name="Criscuolo A."/>
        </authorList>
    </citation>
    <scope>NUCLEOTIDE SEQUENCE [LARGE SCALE GENOMIC DNA]</scope>
    <source>
        <strain evidence="11">CIP111649</strain>
    </source>
</reference>
<dbReference type="AlphaFoldDB" id="A0A6V7R997"/>
<evidence type="ECO:0000256" key="2">
    <source>
        <dbReference type="ARBA" id="ARBA00022723"/>
    </source>
</evidence>
<feature type="binding site" evidence="9">
    <location>
        <position position="433"/>
    </location>
    <ligand>
        <name>Zn(2+)</name>
        <dbReference type="ChEBI" id="CHEBI:29105"/>
    </ligand>
</feature>
<dbReference type="Pfam" id="PF00815">
    <property type="entry name" value="Histidinol_dh"/>
    <property type="match status" value="1"/>
</dbReference>
<feature type="binding site" evidence="8">
    <location>
        <position position="274"/>
    </location>
    <ligand>
        <name>substrate</name>
    </ligand>
</feature>
<keyword evidence="2 9" id="KW-0479">Metal-binding</keyword>
<dbReference type="PIRSF" id="PIRSF000099">
    <property type="entry name" value="Histidinol_dh"/>
    <property type="match status" value="1"/>
</dbReference>
<dbReference type="GO" id="GO:0004399">
    <property type="term" value="F:histidinol dehydrogenase activity"/>
    <property type="evidence" value="ECO:0007669"/>
    <property type="project" value="InterPro"/>
</dbReference>
<dbReference type="PRINTS" id="PR00083">
    <property type="entry name" value="HOLDHDRGNASE"/>
</dbReference>
<dbReference type="GO" id="GO:0000105">
    <property type="term" value="P:L-histidine biosynthetic process"/>
    <property type="evidence" value="ECO:0007669"/>
    <property type="project" value="InterPro"/>
</dbReference>
<evidence type="ECO:0000256" key="5">
    <source>
        <dbReference type="PIRNR" id="PIRNR000099"/>
    </source>
</evidence>
<comment type="similarity">
    <text evidence="1 5 10">Belongs to the histidinol dehydrogenase family.</text>
</comment>
<dbReference type="Proteomes" id="UP000589351">
    <property type="component" value="Unassembled WGS sequence"/>
</dbReference>
<dbReference type="PROSITE" id="PS00611">
    <property type="entry name" value="HISOL_DEHYDROGENASE"/>
    <property type="match status" value="1"/>
</dbReference>
<dbReference type="InterPro" id="IPR016161">
    <property type="entry name" value="Ald_DH/histidinol_DH"/>
</dbReference>
<accession>A0A6V7R997</accession>
<dbReference type="EMBL" id="CAJEWD010000004">
    <property type="protein sequence ID" value="CAD2074060.1"/>
    <property type="molecule type" value="Genomic_DNA"/>
</dbReference>
<feature type="binding site" evidence="9">
    <location>
        <position position="274"/>
    </location>
    <ligand>
        <name>Zn(2+)</name>
        <dbReference type="ChEBI" id="CHEBI:29105"/>
    </ligand>
</feature>
<dbReference type="InterPro" id="IPR001692">
    <property type="entry name" value="Histidinol_DH_CS"/>
</dbReference>
<feature type="binding site" evidence="8">
    <location>
        <position position="433"/>
    </location>
    <ligand>
        <name>substrate</name>
    </ligand>
</feature>
<feature type="binding site" evidence="9">
    <location>
        <position position="271"/>
    </location>
    <ligand>
        <name>Zn(2+)</name>
        <dbReference type="ChEBI" id="CHEBI:29105"/>
    </ligand>
</feature>
<evidence type="ECO:0000256" key="4">
    <source>
        <dbReference type="ARBA" id="ARBA00023002"/>
    </source>
</evidence>
<feature type="binding site" evidence="8">
    <location>
        <position position="373"/>
    </location>
    <ligand>
        <name>substrate</name>
    </ligand>
</feature>
<evidence type="ECO:0000313" key="11">
    <source>
        <dbReference type="EMBL" id="CAD2074060.1"/>
    </source>
</evidence>
<dbReference type="Gene3D" id="1.20.5.1300">
    <property type="match status" value="1"/>
</dbReference>
<feature type="binding site" evidence="7">
    <location>
        <position position="203"/>
    </location>
    <ligand>
        <name>NAD(+)</name>
        <dbReference type="ChEBI" id="CHEBI:57540"/>
    </ligand>
</feature>
<evidence type="ECO:0000313" key="12">
    <source>
        <dbReference type="Proteomes" id="UP000589351"/>
    </source>
</evidence>
<feature type="binding site" evidence="8">
    <location>
        <position position="249"/>
    </location>
    <ligand>
        <name>substrate</name>
    </ligand>
</feature>
<dbReference type="GO" id="GO:0051287">
    <property type="term" value="F:NAD binding"/>
    <property type="evidence" value="ECO:0007669"/>
    <property type="project" value="InterPro"/>
</dbReference>
<dbReference type="PANTHER" id="PTHR21256">
    <property type="entry name" value="HISTIDINOL DEHYDROGENASE HDH"/>
    <property type="match status" value="1"/>
</dbReference>
<keyword evidence="3 9" id="KW-0862">Zinc</keyword>
<feature type="binding site" evidence="7">
    <location>
        <position position="226"/>
    </location>
    <ligand>
        <name>NAD(+)</name>
        <dbReference type="ChEBI" id="CHEBI:57540"/>
    </ligand>
</feature>
<dbReference type="CDD" id="cd06572">
    <property type="entry name" value="Histidinol_dh"/>
    <property type="match status" value="1"/>
</dbReference>
<dbReference type="FunFam" id="3.40.50.1980:FF:000026">
    <property type="entry name" value="Histidinol dehydrogenase"/>
    <property type="match status" value="1"/>
</dbReference>
<keyword evidence="4 5" id="KW-0560">Oxidoreductase</keyword>
<comment type="caution">
    <text evidence="11">The sequence shown here is derived from an EMBL/GenBank/DDBJ whole genome shotgun (WGS) entry which is preliminary data.</text>
</comment>
<evidence type="ECO:0000256" key="9">
    <source>
        <dbReference type="PIRSR" id="PIRSR000099-4"/>
    </source>
</evidence>
<dbReference type="NCBIfam" id="TIGR00069">
    <property type="entry name" value="hisD"/>
    <property type="match status" value="1"/>
</dbReference>
<keyword evidence="7" id="KW-0520">NAD</keyword>
<feature type="binding site" evidence="8">
    <location>
        <position position="271"/>
    </location>
    <ligand>
        <name>substrate</name>
    </ligand>
</feature>
<feature type="active site" description="Proton acceptor" evidence="6">
    <location>
        <position position="339"/>
    </location>
</feature>
<name>A0A6V7R997_9STAP</name>
<gene>
    <name evidence="11" type="primary">hisD_2</name>
    <name evidence="11" type="ORF">JEODO184_00616</name>
</gene>
<dbReference type="InterPro" id="IPR022695">
    <property type="entry name" value="Histidinol_DH_monofunct"/>
</dbReference>
<dbReference type="GO" id="GO:0005829">
    <property type="term" value="C:cytosol"/>
    <property type="evidence" value="ECO:0007669"/>
    <property type="project" value="TreeGrafter"/>
</dbReference>
<feature type="binding site" evidence="8">
    <location>
        <position position="340"/>
    </location>
    <ligand>
        <name>substrate</name>
    </ligand>
</feature>
<proteinExistence type="inferred from homology"/>
<dbReference type="GO" id="GO:0046872">
    <property type="term" value="F:metal ion binding"/>
    <property type="evidence" value="ECO:0007669"/>
    <property type="project" value="UniProtKB-KW"/>
</dbReference>
<evidence type="ECO:0000256" key="1">
    <source>
        <dbReference type="ARBA" id="ARBA00010178"/>
    </source>
</evidence>
<comment type="cofactor">
    <cofactor evidence="9">
        <name>Zn(2+)</name>
        <dbReference type="ChEBI" id="CHEBI:29105"/>
    </cofactor>
    <text evidence="9">Binds 1 zinc ion per subunit.</text>
</comment>